<dbReference type="EMBL" id="BDQF01000012">
    <property type="protein sequence ID" value="GAW81931.1"/>
    <property type="molecule type" value="Genomic_DNA"/>
</dbReference>
<dbReference type="OMA" id="CIFNYMY"/>
<dbReference type="OrthoDB" id="370252at2759"/>
<keyword evidence="1" id="KW-0812">Transmembrane</keyword>
<feature type="transmembrane region" description="Helical" evidence="1">
    <location>
        <begin position="765"/>
        <end position="784"/>
    </location>
</feature>
<feature type="transmembrane region" description="Helical" evidence="1">
    <location>
        <begin position="790"/>
        <end position="813"/>
    </location>
</feature>
<feature type="transmembrane region" description="Helical" evidence="1">
    <location>
        <begin position="825"/>
        <end position="848"/>
    </location>
</feature>
<protein>
    <submittedName>
        <fullName evidence="2">Uncharacterized protein</fullName>
    </submittedName>
</protein>
<reference evidence="3" key="1">
    <citation type="submission" date="2017-04" db="EMBL/GenBank/DDBJ databases">
        <title>Plasmodium gonderi genome.</title>
        <authorList>
            <person name="Arisue N."/>
            <person name="Honma H."/>
            <person name="Kawai S."/>
            <person name="Tougan T."/>
            <person name="Tanabe K."/>
            <person name="Horii T."/>
        </authorList>
    </citation>
    <scope>NUCLEOTIDE SEQUENCE [LARGE SCALE GENOMIC DNA]</scope>
    <source>
        <strain evidence="3">ATCC 30045</strain>
    </source>
</reference>
<dbReference type="Proteomes" id="UP000195521">
    <property type="component" value="Unassembled WGS sequence"/>
</dbReference>
<dbReference type="RefSeq" id="XP_028544520.1">
    <property type="nucleotide sequence ID" value="XM_028688719.1"/>
</dbReference>
<gene>
    <name evidence="2" type="ORF">PGO_113850</name>
</gene>
<proteinExistence type="predicted"/>
<evidence type="ECO:0000313" key="3">
    <source>
        <dbReference type="Proteomes" id="UP000195521"/>
    </source>
</evidence>
<keyword evidence="1" id="KW-0472">Membrane</keyword>
<evidence type="ECO:0000313" key="2">
    <source>
        <dbReference type="EMBL" id="GAW81931.1"/>
    </source>
</evidence>
<sequence length="870" mass="103437">MMSCRAEDIDIPQYMVHKSEVKSLIENDEEDISNFMIRKKMNLAKEKNENIKNMKKLILKYPDIFIKSSIITRELKKNIQDNKALVNNIIINCEKITRLFEGHAYKQIMNNLKYSKNEHNITRSNMWTDIFKIPLIIHKNNEKENVQDSMKYINMCDKIKIYLCAYCNCKSKDHKFANYLKGYIKKLDKEIKKTRGVLCELIMKCENVDTIKMYLQYLSDIRNYFLLPTDQKGMSEKFTNNIEKNNLTCSDFFFESYEERIMTNEEYRKNTFLMLKHFYILQLVKGKLEEKIKIQKTNNSLSTEEIIQNFLNKIDNLKNTYEKLFNILDAKLFKHIIFLYYFSLSLVHIKIKQTSNHSTISCDQGAKKCDLSLINAINREYISKKVNQQNEQHGQNEENLRKNKSNVEDAQMCNNVTFHNVEDRQNAQATGMEEIINFVDIPEKVSNSLTYSNEVNASSEKKILEKEFANPDGNPMYPFLNLNSSLFNYMYYFVFFKTEKIYYESHNLDLDESESKEHNLHERTQCHNWDDRNPSVFTHKERRCYKGKGKRKIQMEKSYERDKIPQKNHFTFVNFLYEERSKNLLRKIQSKKITKQKYMSFTNYTSIQTLVQKGNIKESVLDLYKCRKNNEQIEIAKENENFVSGLSAPLLINAILNKIFIMYIYDFLEKNNFHFYQNILFFDDKHEQNENNTYNKNIICVLRGHIQSQKGGLPIFEENFSTLGTNREGEGELQDESKTNRISHVLHRGSMQQYMGKIYDTLKHTFLITYFFNIVFLLKSIKYYVDKSLIYVIIFLFENSFKRVIENLVMIFLGNQNMFLKYSTFHLIMELLFKIIFPFTFTFLSYVFQVDVTSSTENIFKILDNYGVGV</sequence>
<dbReference type="GeneID" id="39748663"/>
<comment type="caution">
    <text evidence="2">The sequence shown here is derived from an EMBL/GenBank/DDBJ whole genome shotgun (WGS) entry which is preliminary data.</text>
</comment>
<organism evidence="2 3">
    <name type="scientific">Plasmodium gonderi</name>
    <dbReference type="NCBI Taxonomy" id="77519"/>
    <lineage>
        <taxon>Eukaryota</taxon>
        <taxon>Sar</taxon>
        <taxon>Alveolata</taxon>
        <taxon>Apicomplexa</taxon>
        <taxon>Aconoidasida</taxon>
        <taxon>Haemosporida</taxon>
        <taxon>Plasmodiidae</taxon>
        <taxon>Plasmodium</taxon>
        <taxon>Plasmodium (Plasmodium)</taxon>
    </lineage>
</organism>
<name>A0A1Y1JHD3_PLAGO</name>
<keyword evidence="1" id="KW-1133">Transmembrane helix</keyword>
<keyword evidence="3" id="KW-1185">Reference proteome</keyword>
<dbReference type="AlphaFoldDB" id="A0A1Y1JHD3"/>
<accession>A0A1Y1JHD3</accession>
<evidence type="ECO:0000256" key="1">
    <source>
        <dbReference type="SAM" id="Phobius"/>
    </source>
</evidence>